<feature type="domain" description="NWD NACHT-NTPase N-terminal" evidence="2">
    <location>
        <begin position="163"/>
        <end position="343"/>
    </location>
</feature>
<gene>
    <name evidence="3" type="ORF">HETSPECPRED_007915</name>
</gene>
<dbReference type="Gene3D" id="1.25.40.10">
    <property type="entry name" value="Tetratricopeptide repeat domain"/>
    <property type="match status" value="7"/>
</dbReference>
<dbReference type="InterPro" id="IPR053137">
    <property type="entry name" value="NLR-like"/>
</dbReference>
<dbReference type="Gene3D" id="3.40.50.300">
    <property type="entry name" value="P-loop containing nucleotide triphosphate hydrolases"/>
    <property type="match status" value="1"/>
</dbReference>
<feature type="repeat" description="TPR" evidence="1">
    <location>
        <begin position="894"/>
        <end position="927"/>
    </location>
</feature>
<comment type="caution">
    <text evidence="3">The sequence shown here is derived from an EMBL/GenBank/DDBJ whole genome shotgun (WGS) entry which is preliminary data.</text>
</comment>
<sequence>MSSGFWSHYNGEYRIKTMKWFIKKNDPVRENEPKEFEFYDTRRVQDGRPKEIQVNVRCCADETNRGPPLYKDSVRRLVTLTADLGCVPEEDLERRRGKDDEWWYYTNFSIAMTNYSASTSYALVCNGKRYDSVMADANDYWALAALQLQKEEPALAEALREIQGKASRKDESLVDTLLTEIKRRKDQLEEKRFKVTLANKEFVLYEQMSKIYKAVQVFKDLGGQIAGLDPVHAALPWAGVCFIVQMISGDPEQYDAIVAGVGEVSIIISRYKRIDYINQMREDVSLRDEFQHLLLTLYKNILKFQVSAACYYQRGALSRFFRSIPRLDDLSQILSDIRRSDSACTDLGHVFDTNDMRLRQQEILTILKASKAMLDTSLGEACKKSRPEDQTGLFHVPFPFGKDPKFTGRLDIIEDLAKAFQTYRRMALVGWAGVGKSQIAIEYAHRAHQDRPALQIFWVRGARHDAFLKSCRDISRKMKLSDCDNPDLSSGKILSDWLSDPANGEWLMVLDNVDDETTFTSVDRTNHPQDSSEPYEDHYLYEWLPQVPHGSILVTSRNRVAARDMVNEDDCIIPVDCLPETDAMYLLRRKLPRDESPDEDARELLRLLEHLPLAITQAAAYISNGTGRMTISRYLGLFRSDKVRYLEQAANDIRRDANHLDKDFSNSVLKTWYITFRHLKEHHPEAVESLCFMSLIFGQGIPFEYLLCGENIDQHEVEESIGPLIGFQLVSEEVGGNYSIHRLVQLSVQSWLSSNGNFNHQAETVVRVLYNRFPLVNHEKWDICEALVPHVDIASSYELSTLKGFESLSLLMSDLASYFVSKGNWAFALERALKAQRVSIEHFQEGFHMTRYRAEGTMLEIYENFGKREEAEALARSYESRARENYEISDTRTMQAIGLLGRVLLSCGKYSEAERVFREVLQLREKNLGKDHEHTLTSLNDLAMVLRKLCDHKMACQIIETLVERSKKDRGSAHLETLVLVNNYGSLLISLGRLAEAEHLLYDTFEKRRDLLGENHPATILTMGNYALALVLQNKLEDAQTWNEQALALMKSNGLEGLNKHLLLHNRGAILLKKDHDMEARKCMEEVVQLRKHELGARHPETLLSIDLLGQCELALDNLAAAEAYLSCALEHLEEDLAENHFDVILSVANMAILRGKQKRYDEAVTIARPNLTRAEKALGLDHSLVVEMRMSYAGILFEIGKYGEAEELCRKNVAICENSLGSESQITCATLRGLAFLLAQERSIPDSLNLESISLDEAKVYGAARRELRLRESLELGKRVVRVNETTVGEDAESTLVARDHLASLFQEQGDNENALKIYEDVFARRQKIFGWDHSLTLSSAHQMAELLRITSRFVDAEALYQKVWRSREQILGHDVKATMASKNNLALCLKSLKYYRRALQLDLELLEDRIRVHGLVSTEVVLTKNNLAMDYYDLEEFDKAQALLEEVVNFRRKDLGRSHQDFLLSSFNLGLTLQKQKDWPKAETLFREILAVQELKLGCNHALTKDTIDELSTCLRKQENHEGAISLADDSLQRHKTELGDSHTDTISALKLLASAQSLANRFQDAETTYSRYFELRKNTPETDVKLTLEALQNFGFVLYSRQNYHRAERCSRKAYKGRQVILGIDSKDTLHSGATLVFCLGAQARLSEAEQLCLILIPLSETALGERDHQTILFLMHLAIIFHAQGRVLENIEKLRVVSARLEGNFQDVNLRRTTFQNLKNALLTQKRYREAQDCLNKYLSLQETTCGDISLEVAEVALHLGFVTYEQGRFNASRDSFDRVRRIYEFHGKSGDEEYLKIITSISEVLCKLNRYKEARSLCDKALVLDKFLSTSERPAASFFNRARISRILYRLDEYDDAEAVASGVIADGANTLPRNNTAVLATRKNLAHIMWRTERRTEALDLMRETFHNDLELRGPNDTATLDTAESYGDMLGQMGKLWLGELILRATWTKMERELGNESSRPMGALRTYILLLVKAVKMRA</sequence>
<dbReference type="Pfam" id="PF17100">
    <property type="entry name" value="NACHT_N"/>
    <property type="match status" value="1"/>
</dbReference>
<dbReference type="SUPFAM" id="SSF48452">
    <property type="entry name" value="TPR-like"/>
    <property type="match status" value="6"/>
</dbReference>
<organism evidence="3 4">
    <name type="scientific">Heterodermia speciosa</name>
    <dbReference type="NCBI Taxonomy" id="116794"/>
    <lineage>
        <taxon>Eukaryota</taxon>
        <taxon>Fungi</taxon>
        <taxon>Dikarya</taxon>
        <taxon>Ascomycota</taxon>
        <taxon>Pezizomycotina</taxon>
        <taxon>Lecanoromycetes</taxon>
        <taxon>OSLEUM clade</taxon>
        <taxon>Lecanoromycetidae</taxon>
        <taxon>Caliciales</taxon>
        <taxon>Physciaceae</taxon>
        <taxon>Heterodermia</taxon>
    </lineage>
</organism>
<accession>A0A8H3EJG4</accession>
<dbReference type="InterPro" id="IPR011990">
    <property type="entry name" value="TPR-like_helical_dom_sf"/>
</dbReference>
<protein>
    <recommendedName>
        <fullName evidence="2">NWD NACHT-NTPase N-terminal domain-containing protein</fullName>
    </recommendedName>
</protein>
<dbReference type="InterPro" id="IPR019734">
    <property type="entry name" value="TPR_rpt"/>
</dbReference>
<dbReference type="SUPFAM" id="SSF52540">
    <property type="entry name" value="P-loop containing nucleoside triphosphate hydrolases"/>
    <property type="match status" value="1"/>
</dbReference>
<reference evidence="3" key="1">
    <citation type="submission" date="2021-03" db="EMBL/GenBank/DDBJ databases">
        <authorList>
            <person name="Tagirdzhanova G."/>
        </authorList>
    </citation>
    <scope>NUCLEOTIDE SEQUENCE</scope>
</reference>
<dbReference type="Proteomes" id="UP000664521">
    <property type="component" value="Unassembled WGS sequence"/>
</dbReference>
<dbReference type="InterPro" id="IPR027417">
    <property type="entry name" value="P-loop_NTPase"/>
</dbReference>
<evidence type="ECO:0000313" key="3">
    <source>
        <dbReference type="EMBL" id="CAF9907831.1"/>
    </source>
</evidence>
<dbReference type="PANTHER" id="PTHR46082:SF6">
    <property type="entry name" value="AAA+ ATPASE DOMAIN-CONTAINING PROTEIN-RELATED"/>
    <property type="match status" value="1"/>
</dbReference>
<evidence type="ECO:0000259" key="2">
    <source>
        <dbReference type="Pfam" id="PF17100"/>
    </source>
</evidence>
<dbReference type="Pfam" id="PF13374">
    <property type="entry name" value="TPR_10"/>
    <property type="match status" value="4"/>
</dbReference>
<keyword evidence="4" id="KW-1185">Reference proteome</keyword>
<name>A0A8H3EJG4_9LECA</name>
<proteinExistence type="predicted"/>
<dbReference type="EMBL" id="CAJPDS010000006">
    <property type="protein sequence ID" value="CAF9907831.1"/>
    <property type="molecule type" value="Genomic_DNA"/>
</dbReference>
<dbReference type="PROSITE" id="PS50005">
    <property type="entry name" value="TPR"/>
    <property type="match status" value="1"/>
</dbReference>
<dbReference type="OrthoDB" id="7464126at2759"/>
<keyword evidence="1" id="KW-0802">TPR repeat</keyword>
<dbReference type="PANTHER" id="PTHR46082">
    <property type="entry name" value="ATP/GTP-BINDING PROTEIN-RELATED"/>
    <property type="match status" value="1"/>
</dbReference>
<dbReference type="SMART" id="SM00028">
    <property type="entry name" value="TPR"/>
    <property type="match status" value="12"/>
</dbReference>
<evidence type="ECO:0000313" key="4">
    <source>
        <dbReference type="Proteomes" id="UP000664521"/>
    </source>
</evidence>
<dbReference type="Pfam" id="PF13424">
    <property type="entry name" value="TPR_12"/>
    <property type="match status" value="6"/>
</dbReference>
<evidence type="ECO:0000256" key="1">
    <source>
        <dbReference type="PROSITE-ProRule" id="PRU00339"/>
    </source>
</evidence>
<dbReference type="InterPro" id="IPR031359">
    <property type="entry name" value="NACHT_N"/>
</dbReference>